<protein>
    <recommendedName>
        <fullName evidence="4">Lipoprotein</fullName>
    </recommendedName>
</protein>
<keyword evidence="1" id="KW-0732">Signal</keyword>
<feature type="chain" id="PRO_5039064905" description="Lipoprotein" evidence="1">
    <location>
        <begin position="25"/>
        <end position="185"/>
    </location>
</feature>
<evidence type="ECO:0000313" key="3">
    <source>
        <dbReference type="Proteomes" id="UP000824031"/>
    </source>
</evidence>
<comment type="caution">
    <text evidence="2">The sequence shown here is derived from an EMBL/GenBank/DDBJ whole genome shotgun (WGS) entry which is preliminary data.</text>
</comment>
<evidence type="ECO:0000256" key="1">
    <source>
        <dbReference type="SAM" id="SignalP"/>
    </source>
</evidence>
<dbReference type="Proteomes" id="UP000824031">
    <property type="component" value="Unassembled WGS sequence"/>
</dbReference>
<proteinExistence type="predicted"/>
<dbReference type="EMBL" id="DXBO01000076">
    <property type="protein sequence ID" value="HIZ48106.1"/>
    <property type="molecule type" value="Genomic_DNA"/>
</dbReference>
<evidence type="ECO:0000313" key="2">
    <source>
        <dbReference type="EMBL" id="HIZ48106.1"/>
    </source>
</evidence>
<organism evidence="2 3">
    <name type="scientific">Candidatus Gemmiger excrementavium</name>
    <dbReference type="NCBI Taxonomy" id="2838608"/>
    <lineage>
        <taxon>Bacteria</taxon>
        <taxon>Bacillati</taxon>
        <taxon>Bacillota</taxon>
        <taxon>Clostridia</taxon>
        <taxon>Eubacteriales</taxon>
        <taxon>Gemmiger</taxon>
    </lineage>
</organism>
<accession>A0A9D2F2X9</accession>
<dbReference type="AlphaFoldDB" id="A0A9D2F2X9"/>
<dbReference type="PROSITE" id="PS51257">
    <property type="entry name" value="PROKAR_LIPOPROTEIN"/>
    <property type="match status" value="1"/>
</dbReference>
<feature type="signal peptide" evidence="1">
    <location>
        <begin position="1"/>
        <end position="24"/>
    </location>
</feature>
<sequence length="185" mass="19688">MKKMVALLLATLFTALLLCGCSQYDGRYDDEEFLTDGMNHYAATMWSGNTRADGSYALHAGSFSGVHGLRSFTVEENDTLCEVTSTLTCTKGEAKLLLVDTDKKTLAAQWPLDGETTMSVTLPAGSYDLRIAGKSAGFDGQISLTLNGQAVDWDGVLESMAETLQDVLGAGGTLETSLRALQDAA</sequence>
<gene>
    <name evidence="2" type="ORF">H9810_05250</name>
</gene>
<reference evidence="2" key="1">
    <citation type="journal article" date="2021" name="PeerJ">
        <title>Extensive microbial diversity within the chicken gut microbiome revealed by metagenomics and culture.</title>
        <authorList>
            <person name="Gilroy R."/>
            <person name="Ravi A."/>
            <person name="Getino M."/>
            <person name="Pursley I."/>
            <person name="Horton D.L."/>
            <person name="Alikhan N.F."/>
            <person name="Baker D."/>
            <person name="Gharbi K."/>
            <person name="Hall N."/>
            <person name="Watson M."/>
            <person name="Adriaenssens E.M."/>
            <person name="Foster-Nyarko E."/>
            <person name="Jarju S."/>
            <person name="Secka A."/>
            <person name="Antonio M."/>
            <person name="Oren A."/>
            <person name="Chaudhuri R.R."/>
            <person name="La Ragione R."/>
            <person name="Hildebrand F."/>
            <person name="Pallen M.J."/>
        </authorList>
    </citation>
    <scope>NUCLEOTIDE SEQUENCE</scope>
    <source>
        <strain evidence="2">3436</strain>
    </source>
</reference>
<name>A0A9D2F2X9_9FIRM</name>
<evidence type="ECO:0008006" key="4">
    <source>
        <dbReference type="Google" id="ProtNLM"/>
    </source>
</evidence>
<reference evidence="2" key="2">
    <citation type="submission" date="2021-04" db="EMBL/GenBank/DDBJ databases">
        <authorList>
            <person name="Gilroy R."/>
        </authorList>
    </citation>
    <scope>NUCLEOTIDE SEQUENCE</scope>
    <source>
        <strain evidence="2">3436</strain>
    </source>
</reference>